<evidence type="ECO:0000256" key="1">
    <source>
        <dbReference type="SAM" id="SignalP"/>
    </source>
</evidence>
<dbReference type="Proteomes" id="UP000562027">
    <property type="component" value="Unassembled WGS sequence"/>
</dbReference>
<evidence type="ECO:0000313" key="3">
    <source>
        <dbReference type="Proteomes" id="UP000562027"/>
    </source>
</evidence>
<dbReference type="EMBL" id="JACHLP010000001">
    <property type="protein sequence ID" value="MBB4841904.1"/>
    <property type="molecule type" value="Genomic_DNA"/>
</dbReference>
<accession>A0A840L0F6</accession>
<feature type="signal peptide" evidence="1">
    <location>
        <begin position="1"/>
        <end position="28"/>
    </location>
</feature>
<organism evidence="2 3">
    <name type="scientific">Roseateles oligotrophus</name>
    <dbReference type="NCBI Taxonomy" id="1769250"/>
    <lineage>
        <taxon>Bacteria</taxon>
        <taxon>Pseudomonadati</taxon>
        <taxon>Pseudomonadota</taxon>
        <taxon>Betaproteobacteria</taxon>
        <taxon>Burkholderiales</taxon>
        <taxon>Sphaerotilaceae</taxon>
        <taxon>Roseateles</taxon>
    </lineage>
</organism>
<gene>
    <name evidence="2" type="ORF">HNP55_000399</name>
</gene>
<dbReference type="RefSeq" id="WP_184295671.1">
    <property type="nucleotide sequence ID" value="NZ_JACHLP010000001.1"/>
</dbReference>
<comment type="caution">
    <text evidence="2">The sequence shown here is derived from an EMBL/GenBank/DDBJ whole genome shotgun (WGS) entry which is preliminary data.</text>
</comment>
<keyword evidence="3" id="KW-1185">Reference proteome</keyword>
<proteinExistence type="predicted"/>
<dbReference type="AlphaFoldDB" id="A0A840L0F6"/>
<sequence length="423" mass="45179">MTKTTKKPQQLKTLAALALGVAAFGFNAAPNGQFGFAQAQAQSEGVRPEVGKHLKDASALIKSGKFKEALAKVREAEAVGGRNATENYALEGMRVAAASGASDADSMVKGFEAMKASGKLSGADQLRMIEAIAGTYLRNKDNAKALNWAQRYFKEGGNSPAMKQVLTNAQFLSGDMSSIVKETQEDISADEKAGRTPSQDKLNLLLSAAMKKGDSAAEGFAVERLLNYYPRKELWAQVLGGLQQKKGFSDRFNLDVFRLKLATGNLKDANDYFEMAQLSAQAGYPEEGKAVVEKGMAAGILGQGAEGARHKRLLDLLVKRIADAKTAQAETERAANEAKDGNAQINVGLAYAFRGAAAKGAKIIEDGIAKGNLKRPEDAKLYLGMAQSMAGDHAKATATWRSVKGTDGSAELARLWIIQSRKR</sequence>
<name>A0A840L0F6_9BURK</name>
<reference evidence="2 3" key="1">
    <citation type="submission" date="2020-08" db="EMBL/GenBank/DDBJ databases">
        <title>Functional genomics of gut bacteria from endangered species of beetles.</title>
        <authorList>
            <person name="Carlos-Shanley C."/>
        </authorList>
    </citation>
    <scope>NUCLEOTIDE SEQUENCE [LARGE SCALE GENOMIC DNA]</scope>
    <source>
        <strain evidence="2 3">S00239</strain>
    </source>
</reference>
<keyword evidence="1" id="KW-0732">Signal</keyword>
<evidence type="ECO:0000313" key="2">
    <source>
        <dbReference type="EMBL" id="MBB4841904.1"/>
    </source>
</evidence>
<evidence type="ECO:0008006" key="4">
    <source>
        <dbReference type="Google" id="ProtNLM"/>
    </source>
</evidence>
<protein>
    <recommendedName>
        <fullName evidence="4">Tetratricopeptide repeat protein</fullName>
    </recommendedName>
</protein>
<feature type="chain" id="PRO_5032520518" description="Tetratricopeptide repeat protein" evidence="1">
    <location>
        <begin position="29"/>
        <end position="423"/>
    </location>
</feature>